<organism evidence="4 5">
    <name type="scientific">Eremothecium sinecaudum</name>
    <dbReference type="NCBI Taxonomy" id="45286"/>
    <lineage>
        <taxon>Eukaryota</taxon>
        <taxon>Fungi</taxon>
        <taxon>Dikarya</taxon>
        <taxon>Ascomycota</taxon>
        <taxon>Saccharomycotina</taxon>
        <taxon>Saccharomycetes</taxon>
        <taxon>Saccharomycetales</taxon>
        <taxon>Saccharomycetaceae</taxon>
        <taxon>Eremothecium</taxon>
    </lineage>
</organism>
<keyword evidence="1" id="KW-0862">Zinc</keyword>
<feature type="region of interest" description="Disordered" evidence="2">
    <location>
        <begin position="1"/>
        <end position="21"/>
    </location>
</feature>
<dbReference type="GeneID" id="28721914"/>
<dbReference type="PANTHER" id="PTHR21354">
    <property type="entry name" value="ZINC FINGER PROTEIN 511"/>
    <property type="match status" value="1"/>
</dbReference>
<dbReference type="PANTHER" id="PTHR21354:SF0">
    <property type="entry name" value="ZINC FINGER PROTEIN 511"/>
    <property type="match status" value="1"/>
</dbReference>
<dbReference type="OrthoDB" id="18440at2759"/>
<proteinExistence type="predicted"/>
<dbReference type="EMBL" id="CP014242">
    <property type="protein sequence ID" value="AMD18753.1"/>
    <property type="molecule type" value="Genomic_DNA"/>
</dbReference>
<dbReference type="AlphaFoldDB" id="A0A109UWA7"/>
<keyword evidence="1" id="KW-0863">Zinc-finger</keyword>
<dbReference type="InterPro" id="IPR039258">
    <property type="entry name" value="ZNF511"/>
</dbReference>
<dbReference type="PROSITE" id="PS00028">
    <property type="entry name" value="ZINC_FINGER_C2H2_1"/>
    <property type="match status" value="1"/>
</dbReference>
<keyword evidence="5" id="KW-1185">Reference proteome</keyword>
<sequence>MDNKRKRNGNDDFTGDSHLKSRSLHKDEDSIICNDPPCNGIAVSAKYYPSHVEMYHDQTCIECGKNLVKESLLNLHQEEVHNPLFYGRRLRCFESDCLQEFESHAQRRKHLIEFHHYPCDDDKLDMIYTGYSLSLT</sequence>
<accession>A0A109UWA7</accession>
<name>A0A109UWA7_9SACH</name>
<keyword evidence="1" id="KW-0479">Metal-binding</keyword>
<dbReference type="PROSITE" id="PS50157">
    <property type="entry name" value="ZINC_FINGER_C2H2_2"/>
    <property type="match status" value="1"/>
</dbReference>
<evidence type="ECO:0000313" key="5">
    <source>
        <dbReference type="Proteomes" id="UP000243052"/>
    </source>
</evidence>
<dbReference type="SMART" id="SM00355">
    <property type="entry name" value="ZnF_C2H2"/>
    <property type="match status" value="2"/>
</dbReference>
<evidence type="ECO:0000259" key="3">
    <source>
        <dbReference type="PROSITE" id="PS50157"/>
    </source>
</evidence>
<protein>
    <submittedName>
        <fullName evidence="4">HBL149Cp</fullName>
    </submittedName>
</protein>
<evidence type="ECO:0000313" key="4">
    <source>
        <dbReference type="EMBL" id="AMD18753.1"/>
    </source>
</evidence>
<evidence type="ECO:0000256" key="2">
    <source>
        <dbReference type="SAM" id="MobiDB-lite"/>
    </source>
</evidence>
<evidence type="ECO:0000256" key="1">
    <source>
        <dbReference type="PROSITE-ProRule" id="PRU00042"/>
    </source>
</evidence>
<dbReference type="InterPro" id="IPR013087">
    <property type="entry name" value="Znf_C2H2_type"/>
</dbReference>
<dbReference type="Proteomes" id="UP000243052">
    <property type="component" value="Chromosome ii"/>
</dbReference>
<reference evidence="4 5" key="1">
    <citation type="submission" date="2016-01" db="EMBL/GenBank/DDBJ databases">
        <title>Genome sequence of the yeast Holleya sinecauda.</title>
        <authorList>
            <person name="Dietrich F.S."/>
        </authorList>
    </citation>
    <scope>NUCLEOTIDE SEQUENCE [LARGE SCALE GENOMIC DNA]</scope>
    <source>
        <strain evidence="4 5">ATCC 58844</strain>
    </source>
</reference>
<feature type="domain" description="C2H2-type" evidence="3">
    <location>
        <begin position="58"/>
        <end position="81"/>
    </location>
</feature>
<gene>
    <name evidence="4" type="ORF">AW171_hschr2269</name>
</gene>
<dbReference type="RefSeq" id="XP_017985749.1">
    <property type="nucleotide sequence ID" value="XM_018130155.1"/>
</dbReference>
<dbReference type="GO" id="GO:0008270">
    <property type="term" value="F:zinc ion binding"/>
    <property type="evidence" value="ECO:0007669"/>
    <property type="project" value="UniProtKB-KW"/>
</dbReference>